<protein>
    <submittedName>
        <fullName evidence="2">Uncharacterized protein</fullName>
    </submittedName>
</protein>
<proteinExistence type="predicted"/>
<gene>
    <name evidence="2" type="ORF">LLUT_LOCUS34228</name>
</gene>
<organism evidence="2 3">
    <name type="scientific">Lupinus luteus</name>
    <name type="common">European yellow lupine</name>
    <dbReference type="NCBI Taxonomy" id="3873"/>
    <lineage>
        <taxon>Eukaryota</taxon>
        <taxon>Viridiplantae</taxon>
        <taxon>Streptophyta</taxon>
        <taxon>Embryophyta</taxon>
        <taxon>Tracheophyta</taxon>
        <taxon>Spermatophyta</taxon>
        <taxon>Magnoliopsida</taxon>
        <taxon>eudicotyledons</taxon>
        <taxon>Gunneridae</taxon>
        <taxon>Pentapetalae</taxon>
        <taxon>rosids</taxon>
        <taxon>fabids</taxon>
        <taxon>Fabales</taxon>
        <taxon>Fabaceae</taxon>
        <taxon>Papilionoideae</taxon>
        <taxon>50 kb inversion clade</taxon>
        <taxon>genistoids sensu lato</taxon>
        <taxon>core genistoids</taxon>
        <taxon>Genisteae</taxon>
        <taxon>Lupinus</taxon>
    </lineage>
</organism>
<accession>A0AAV1YH56</accession>
<name>A0AAV1YH56_LUPLU</name>
<dbReference type="EMBL" id="CAXHTB010000025">
    <property type="protein sequence ID" value="CAL0333168.1"/>
    <property type="molecule type" value="Genomic_DNA"/>
</dbReference>
<dbReference type="AlphaFoldDB" id="A0AAV1YH56"/>
<evidence type="ECO:0000313" key="3">
    <source>
        <dbReference type="Proteomes" id="UP001497480"/>
    </source>
</evidence>
<evidence type="ECO:0000256" key="1">
    <source>
        <dbReference type="SAM" id="MobiDB-lite"/>
    </source>
</evidence>
<reference evidence="2 3" key="1">
    <citation type="submission" date="2024-03" db="EMBL/GenBank/DDBJ databases">
        <authorList>
            <person name="Martinez-Hernandez J."/>
        </authorList>
    </citation>
    <scope>NUCLEOTIDE SEQUENCE [LARGE SCALE GENOMIC DNA]</scope>
</reference>
<keyword evidence="3" id="KW-1185">Reference proteome</keyword>
<sequence>MRYLVHNLSGENLPLKITDRFSGHDNGGTASHGTNFFCPATYAQFYLDQNPFPHNGGRLRVSKDSDVQSTGGNGHRSRHARSPKQDVEEIEAYRASFGFSADEVITTTVVPHNTWRFLTYLETHLLCCPSPLVLLAGKHTIRVSVALFGEKMIMASIRSHDAISVSVPMAESSSGFEVFKSASGNRSHIRWKHGISVDGNTRNIKYCQKAIT</sequence>
<dbReference type="Proteomes" id="UP001497480">
    <property type="component" value="Unassembled WGS sequence"/>
</dbReference>
<feature type="region of interest" description="Disordered" evidence="1">
    <location>
        <begin position="57"/>
        <end position="85"/>
    </location>
</feature>
<evidence type="ECO:0000313" key="2">
    <source>
        <dbReference type="EMBL" id="CAL0333168.1"/>
    </source>
</evidence>
<comment type="caution">
    <text evidence="2">The sequence shown here is derived from an EMBL/GenBank/DDBJ whole genome shotgun (WGS) entry which is preliminary data.</text>
</comment>